<feature type="transmembrane region" description="Helical" evidence="1">
    <location>
        <begin position="118"/>
        <end position="139"/>
    </location>
</feature>
<proteinExistence type="predicted"/>
<dbReference type="Proteomes" id="UP001499951">
    <property type="component" value="Unassembled WGS sequence"/>
</dbReference>
<keyword evidence="3" id="KW-1185">Reference proteome</keyword>
<evidence type="ECO:0000313" key="2">
    <source>
        <dbReference type="EMBL" id="GAA0569896.1"/>
    </source>
</evidence>
<feature type="transmembrane region" description="Helical" evidence="1">
    <location>
        <begin position="86"/>
        <end position="106"/>
    </location>
</feature>
<sequence length="152" mass="17100">MRGSDRRNIASEKLLPGTGAKTVRFVCWYLAIELLPFIAIHLVYHKPVAVLVFPYVVFGAPALFQVPVYGLWLLDARGASPRLLGWCWFWLMQALFSTILLGMLIGGLDVHVASRDEAIWGFVVMQMIMSPIIFFTGYLKVLANKTAKQELV</sequence>
<comment type="caution">
    <text evidence="2">The sequence shown here is derived from an EMBL/GenBank/DDBJ whole genome shotgun (WGS) entry which is preliminary data.</text>
</comment>
<protein>
    <submittedName>
        <fullName evidence="2">Uncharacterized protein</fullName>
    </submittedName>
</protein>
<gene>
    <name evidence="2" type="ORF">GCM10008942_18310</name>
</gene>
<feature type="transmembrane region" description="Helical" evidence="1">
    <location>
        <begin position="21"/>
        <end position="44"/>
    </location>
</feature>
<feature type="transmembrane region" description="Helical" evidence="1">
    <location>
        <begin position="50"/>
        <end position="74"/>
    </location>
</feature>
<evidence type="ECO:0000256" key="1">
    <source>
        <dbReference type="SAM" id="Phobius"/>
    </source>
</evidence>
<keyword evidence="1" id="KW-1133">Transmembrane helix</keyword>
<keyword evidence="1" id="KW-0812">Transmembrane</keyword>
<name>A0ABP3PNN6_9PROT</name>
<reference evidence="3" key="1">
    <citation type="journal article" date="2019" name="Int. J. Syst. Evol. Microbiol.">
        <title>The Global Catalogue of Microorganisms (GCM) 10K type strain sequencing project: providing services to taxonomists for standard genome sequencing and annotation.</title>
        <authorList>
            <consortium name="The Broad Institute Genomics Platform"/>
            <consortium name="The Broad Institute Genome Sequencing Center for Infectious Disease"/>
            <person name="Wu L."/>
            <person name="Ma J."/>
        </authorList>
    </citation>
    <scope>NUCLEOTIDE SEQUENCE [LARGE SCALE GENOMIC DNA]</scope>
    <source>
        <strain evidence="3">JCM 15089</strain>
    </source>
</reference>
<accession>A0ABP3PNN6</accession>
<dbReference type="RefSeq" id="WP_166929498.1">
    <property type="nucleotide sequence ID" value="NZ_BAAADD010000004.1"/>
</dbReference>
<organism evidence="2 3">
    <name type="scientific">Rhizomicrobium electricum</name>
    <dbReference type="NCBI Taxonomy" id="480070"/>
    <lineage>
        <taxon>Bacteria</taxon>
        <taxon>Pseudomonadati</taxon>
        <taxon>Pseudomonadota</taxon>
        <taxon>Alphaproteobacteria</taxon>
        <taxon>Micropepsales</taxon>
        <taxon>Micropepsaceae</taxon>
        <taxon>Rhizomicrobium</taxon>
    </lineage>
</organism>
<keyword evidence="1" id="KW-0472">Membrane</keyword>
<dbReference type="EMBL" id="BAAADD010000004">
    <property type="protein sequence ID" value="GAA0569896.1"/>
    <property type="molecule type" value="Genomic_DNA"/>
</dbReference>
<evidence type="ECO:0000313" key="3">
    <source>
        <dbReference type="Proteomes" id="UP001499951"/>
    </source>
</evidence>